<dbReference type="EMBL" id="BART01017026">
    <property type="protein sequence ID" value="GAG74766.1"/>
    <property type="molecule type" value="Genomic_DNA"/>
</dbReference>
<sequence>TSPHVTKLTSKEAYEAAGIGPEDINVLLYIS</sequence>
<name>X1BRH7_9ZZZZ</name>
<proteinExistence type="predicted"/>
<feature type="non-terminal residue" evidence="1">
    <location>
        <position position="1"/>
    </location>
</feature>
<comment type="caution">
    <text evidence="1">The sequence shown here is derived from an EMBL/GenBank/DDBJ whole genome shotgun (WGS) entry which is preliminary data.</text>
</comment>
<dbReference type="AlphaFoldDB" id="X1BRH7"/>
<protein>
    <submittedName>
        <fullName evidence="1">Uncharacterized protein</fullName>
    </submittedName>
</protein>
<reference evidence="1" key="1">
    <citation type="journal article" date="2014" name="Front. Microbiol.">
        <title>High frequency of phylogenetically diverse reductive dehalogenase-homologous genes in deep subseafloor sedimentary metagenomes.</title>
        <authorList>
            <person name="Kawai M."/>
            <person name="Futagami T."/>
            <person name="Toyoda A."/>
            <person name="Takaki Y."/>
            <person name="Nishi S."/>
            <person name="Hori S."/>
            <person name="Arai W."/>
            <person name="Tsubouchi T."/>
            <person name="Morono Y."/>
            <person name="Uchiyama I."/>
            <person name="Ito T."/>
            <person name="Fujiyama A."/>
            <person name="Inagaki F."/>
            <person name="Takami H."/>
        </authorList>
    </citation>
    <scope>NUCLEOTIDE SEQUENCE</scope>
    <source>
        <strain evidence="1">Expedition CK06-06</strain>
    </source>
</reference>
<gene>
    <name evidence="1" type="ORF">S01H4_32539</name>
</gene>
<evidence type="ECO:0000313" key="1">
    <source>
        <dbReference type="EMBL" id="GAG74766.1"/>
    </source>
</evidence>
<organism evidence="1">
    <name type="scientific">marine sediment metagenome</name>
    <dbReference type="NCBI Taxonomy" id="412755"/>
    <lineage>
        <taxon>unclassified sequences</taxon>
        <taxon>metagenomes</taxon>
        <taxon>ecological metagenomes</taxon>
    </lineage>
</organism>
<accession>X1BRH7</accession>